<proteinExistence type="predicted"/>
<protein>
    <submittedName>
        <fullName evidence="1">DnaJ super family protein</fullName>
    </submittedName>
</protein>
<dbReference type="CDD" id="cd06257">
    <property type="entry name" value="DnaJ"/>
    <property type="match status" value="1"/>
</dbReference>
<dbReference type="InterPro" id="IPR001623">
    <property type="entry name" value="DnaJ_domain"/>
</dbReference>
<sequence>MDESIKLYNEYINAKYNYINHLKNQLTHQFILETKDLVWDETHWAIGTFLKSKNPSDYKNSNSDNTELKTLYKKLSMICHPDKCSESWATKIFVLVNELYTNSNIAKLKELLNIYENQGSFAAYIDSEDILIDKETQIKCWESQLWYVWLSPVADTNLRNLLKDILITPEEYNKRLKIQNDKLEQEINDLRLNLNR</sequence>
<accession>A0ABM7NTU8</accession>
<organism evidence="1 2">
    <name type="scientific">Cotonvirus japonicus</name>
    <dbReference type="NCBI Taxonomy" id="2811091"/>
    <lineage>
        <taxon>Viruses</taxon>
        <taxon>Varidnaviria</taxon>
        <taxon>Bamfordvirae</taxon>
        <taxon>Nucleocytoviricota</taxon>
        <taxon>Megaviricetes</taxon>
        <taxon>Imitervirales</taxon>
        <taxon>Mimiviridae</taxon>
        <taxon>Megamimivirinae</taxon>
        <taxon>Cotonvirus</taxon>
        <taxon>Cotonvirus japonicum</taxon>
    </lineage>
</organism>
<reference evidence="1 2" key="1">
    <citation type="submission" date="2021-02" db="EMBL/GenBank/DDBJ databases">
        <title>Cotonvirus japonicus, which uses Golgi apparatus of host cells for its virion factory, phylogenetically links tailed tupanvirus and icosahedral mimivirus.</title>
        <authorList>
            <person name="Takahashi H."/>
            <person name="Fukaya S."/>
            <person name="Song C."/>
            <person name="Murata K."/>
            <person name="Takemura M."/>
        </authorList>
    </citation>
    <scope>NUCLEOTIDE SEQUENCE [LARGE SCALE GENOMIC DNA]</scope>
</reference>
<dbReference type="Gene3D" id="1.10.287.110">
    <property type="entry name" value="DnaJ domain"/>
    <property type="match status" value="1"/>
</dbReference>
<evidence type="ECO:0000313" key="2">
    <source>
        <dbReference type="Proteomes" id="UP001321479"/>
    </source>
</evidence>
<dbReference type="RefSeq" id="YP_010842105.1">
    <property type="nucleotide sequence ID" value="NC_079139.1"/>
</dbReference>
<dbReference type="Proteomes" id="UP001321479">
    <property type="component" value="Segment"/>
</dbReference>
<name>A0ABM7NTU8_9VIRU</name>
<evidence type="ECO:0000313" key="1">
    <source>
        <dbReference type="EMBL" id="BCS83497.1"/>
    </source>
</evidence>
<dbReference type="InterPro" id="IPR036869">
    <property type="entry name" value="J_dom_sf"/>
</dbReference>
<dbReference type="SUPFAM" id="SSF46565">
    <property type="entry name" value="Chaperone J-domain"/>
    <property type="match status" value="1"/>
</dbReference>
<keyword evidence="2" id="KW-1185">Reference proteome</keyword>
<dbReference type="EMBL" id="AP024483">
    <property type="protein sequence ID" value="BCS83497.1"/>
    <property type="molecule type" value="Genomic_DNA"/>
</dbReference>
<dbReference type="GeneID" id="80558702"/>